<evidence type="ECO:0000259" key="1">
    <source>
        <dbReference type="Pfam" id="PF00535"/>
    </source>
</evidence>
<dbReference type="Proteomes" id="UP000076925">
    <property type="component" value="Unassembled WGS sequence"/>
</dbReference>
<dbReference type="AlphaFoldDB" id="A0A139X701"/>
<dbReference type="InterPro" id="IPR029044">
    <property type="entry name" value="Nucleotide-diphossugar_trans"/>
</dbReference>
<dbReference type="InterPro" id="IPR001173">
    <property type="entry name" value="Glyco_trans_2-like"/>
</dbReference>
<dbReference type="OrthoDB" id="9812327at2"/>
<organism evidence="2 3">
    <name type="scientific">Scytonema hofmannii PCC 7110</name>
    <dbReference type="NCBI Taxonomy" id="128403"/>
    <lineage>
        <taxon>Bacteria</taxon>
        <taxon>Bacillati</taxon>
        <taxon>Cyanobacteriota</taxon>
        <taxon>Cyanophyceae</taxon>
        <taxon>Nostocales</taxon>
        <taxon>Scytonemataceae</taxon>
        <taxon>Scytonema</taxon>
    </lineage>
</organism>
<dbReference type="SUPFAM" id="SSF53448">
    <property type="entry name" value="Nucleotide-diphospho-sugar transferases"/>
    <property type="match status" value="1"/>
</dbReference>
<dbReference type="InterPro" id="IPR050834">
    <property type="entry name" value="Glycosyltransf_2"/>
</dbReference>
<evidence type="ECO:0000313" key="2">
    <source>
        <dbReference type="EMBL" id="KYC40464.1"/>
    </source>
</evidence>
<feature type="domain" description="Glycosyltransferase 2-like" evidence="1">
    <location>
        <begin position="5"/>
        <end position="164"/>
    </location>
</feature>
<dbReference type="Pfam" id="PF00535">
    <property type="entry name" value="Glycos_transf_2"/>
    <property type="match status" value="1"/>
</dbReference>
<dbReference type="STRING" id="128403.WA1_26425"/>
<comment type="caution">
    <text evidence="2">The sequence shown here is derived from an EMBL/GenBank/DDBJ whole genome shotgun (WGS) entry which is preliminary data.</text>
</comment>
<dbReference type="EMBL" id="ANNX02000028">
    <property type="protein sequence ID" value="KYC40464.1"/>
    <property type="molecule type" value="Genomic_DNA"/>
</dbReference>
<accession>A0A139X701</accession>
<gene>
    <name evidence="2" type="ORF">WA1_26425</name>
</gene>
<keyword evidence="3" id="KW-1185">Reference proteome</keyword>
<reference evidence="2 3" key="1">
    <citation type="journal article" date="2013" name="Genome Biol. Evol.">
        <title>Genomes of Stigonematalean cyanobacteria (subsection V) and the evolution of oxygenic photosynthesis from prokaryotes to plastids.</title>
        <authorList>
            <person name="Dagan T."/>
            <person name="Roettger M."/>
            <person name="Stucken K."/>
            <person name="Landan G."/>
            <person name="Koch R."/>
            <person name="Major P."/>
            <person name="Gould S.B."/>
            <person name="Goremykin V.V."/>
            <person name="Rippka R."/>
            <person name="Tandeau de Marsac N."/>
            <person name="Gugger M."/>
            <person name="Lockhart P.J."/>
            <person name="Allen J.F."/>
            <person name="Brune I."/>
            <person name="Maus I."/>
            <person name="Puhler A."/>
            <person name="Martin W.F."/>
        </authorList>
    </citation>
    <scope>NUCLEOTIDE SEQUENCE [LARGE SCALE GENOMIC DNA]</scope>
    <source>
        <strain evidence="2 3">PCC 7110</strain>
    </source>
</reference>
<dbReference type="GO" id="GO:0016740">
    <property type="term" value="F:transferase activity"/>
    <property type="evidence" value="ECO:0007669"/>
    <property type="project" value="UniProtKB-KW"/>
</dbReference>
<keyword evidence="2" id="KW-0808">Transferase</keyword>
<dbReference type="PANTHER" id="PTHR43685:SF2">
    <property type="entry name" value="GLYCOSYLTRANSFERASE 2-LIKE DOMAIN-CONTAINING PROTEIN"/>
    <property type="match status" value="1"/>
</dbReference>
<dbReference type="RefSeq" id="WP_017746883.1">
    <property type="nucleotide sequence ID" value="NZ_KQ976354.1"/>
</dbReference>
<name>A0A139X701_9CYAN</name>
<dbReference type="PANTHER" id="PTHR43685">
    <property type="entry name" value="GLYCOSYLTRANSFERASE"/>
    <property type="match status" value="1"/>
</dbReference>
<sequence length="321" mass="37262">MCKVSVVIPAYNAMLYLEETMASVLNQSFDNFEVIVVNDGSLDETECWVSQIQDSRVKLISQENQGLAGARNTGILYAKGEYIAFLDADDIWEPTKLEKQSHILDENPEVGLVYNWVTYIDEQSEFTGKTFKNQVEGDVWKQLTEHNIVECGSVAMVRRTCFEDCGVFDKNLGSYVEDWDMWLRIASKYPFKVVKEPLVYYRQRSNSASKNWEAMAKSFQMVIEKAFANAPIELQALKNKSYATSHLCLAWKPLQSQHKDYKKSIYFLKLALAYYPQIRFGKEYWRLSIAIIVMQWFGLNGYQRFLSLFHFLRRQTVAIGR</sequence>
<proteinExistence type="predicted"/>
<dbReference type="CDD" id="cd00761">
    <property type="entry name" value="Glyco_tranf_GTA_type"/>
    <property type="match status" value="1"/>
</dbReference>
<evidence type="ECO:0000313" key="3">
    <source>
        <dbReference type="Proteomes" id="UP000076925"/>
    </source>
</evidence>
<protein>
    <submittedName>
        <fullName evidence="2">Glycosyl transferase family A</fullName>
    </submittedName>
</protein>
<dbReference type="Gene3D" id="3.90.550.10">
    <property type="entry name" value="Spore Coat Polysaccharide Biosynthesis Protein SpsA, Chain A"/>
    <property type="match status" value="1"/>
</dbReference>